<protein>
    <submittedName>
        <fullName evidence="2">SDR family oxidoreductase</fullName>
    </submittedName>
</protein>
<dbReference type="Proteomes" id="UP001500908">
    <property type="component" value="Unassembled WGS sequence"/>
</dbReference>
<dbReference type="InterPro" id="IPR036291">
    <property type="entry name" value="NAD(P)-bd_dom_sf"/>
</dbReference>
<name>A0ABP7GIL3_9ACTN</name>
<dbReference type="Pfam" id="PF05368">
    <property type="entry name" value="NmrA"/>
    <property type="match status" value="1"/>
</dbReference>
<dbReference type="RefSeq" id="WP_344976956.1">
    <property type="nucleotide sequence ID" value="NZ_BAABDD010000045.1"/>
</dbReference>
<accession>A0ABP7GIL3</accession>
<dbReference type="InterPro" id="IPR051604">
    <property type="entry name" value="Ergot_Alk_Oxidoreductase"/>
</dbReference>
<reference evidence="3" key="1">
    <citation type="journal article" date="2019" name="Int. J. Syst. Evol. Microbiol.">
        <title>The Global Catalogue of Microorganisms (GCM) 10K type strain sequencing project: providing services to taxonomists for standard genome sequencing and annotation.</title>
        <authorList>
            <consortium name="The Broad Institute Genomics Platform"/>
            <consortium name="The Broad Institute Genome Sequencing Center for Infectious Disease"/>
            <person name="Wu L."/>
            <person name="Ma J."/>
        </authorList>
    </citation>
    <scope>NUCLEOTIDE SEQUENCE [LARGE SCALE GENOMIC DNA]</scope>
    <source>
        <strain evidence="3">JCM 17137</strain>
    </source>
</reference>
<evidence type="ECO:0000259" key="1">
    <source>
        <dbReference type="Pfam" id="PF05368"/>
    </source>
</evidence>
<evidence type="ECO:0000313" key="3">
    <source>
        <dbReference type="Proteomes" id="UP001500908"/>
    </source>
</evidence>
<evidence type="ECO:0000313" key="2">
    <source>
        <dbReference type="EMBL" id="GAA3765044.1"/>
    </source>
</evidence>
<organism evidence="2 3">
    <name type="scientific">Salinactinospora qingdaonensis</name>
    <dbReference type="NCBI Taxonomy" id="702744"/>
    <lineage>
        <taxon>Bacteria</taxon>
        <taxon>Bacillati</taxon>
        <taxon>Actinomycetota</taxon>
        <taxon>Actinomycetes</taxon>
        <taxon>Streptosporangiales</taxon>
        <taxon>Nocardiopsidaceae</taxon>
        <taxon>Salinactinospora</taxon>
    </lineage>
</organism>
<dbReference type="Gene3D" id="3.90.25.10">
    <property type="entry name" value="UDP-galactose 4-epimerase, domain 1"/>
    <property type="match status" value="1"/>
</dbReference>
<dbReference type="PANTHER" id="PTHR43162">
    <property type="match status" value="1"/>
</dbReference>
<proteinExistence type="predicted"/>
<keyword evidence="3" id="KW-1185">Reference proteome</keyword>
<dbReference type="SUPFAM" id="SSF51735">
    <property type="entry name" value="NAD(P)-binding Rossmann-fold domains"/>
    <property type="match status" value="1"/>
</dbReference>
<dbReference type="Gene3D" id="3.40.50.720">
    <property type="entry name" value="NAD(P)-binding Rossmann-like Domain"/>
    <property type="match status" value="1"/>
</dbReference>
<comment type="caution">
    <text evidence="2">The sequence shown here is derived from an EMBL/GenBank/DDBJ whole genome shotgun (WGS) entry which is preliminary data.</text>
</comment>
<dbReference type="PANTHER" id="PTHR43162:SF1">
    <property type="entry name" value="PRESTALK A DIFFERENTIATION PROTEIN A"/>
    <property type="match status" value="1"/>
</dbReference>
<sequence length="300" mass="31812">MSAVSQRLLHEARPDEIAVTGATGTVGAAVVAELASLGHHPRALVRPGSTARPPTRSTRVAVDLDDPAALRSALSGVRALLLLTPLRPRQDLLHESLLNAALDAGVERGVKLSALGADPESAVRIHSEHGRSDRAVRESGLSYAILRPNAFMQNVMQWRGMVARNGTIELPMGDARISMIDARDIAAVAVRALLDWDGVRGAYDLTGPQALSYDDIAEHLSAASGRKVRYVDVAPTVSADNMRAAGTPAWAIEARLGLYSTIRAGEAQLLTSTVQRITGRSPCYFADFAAEVSAAFQPVG</sequence>
<feature type="domain" description="NmrA-like" evidence="1">
    <location>
        <begin position="16"/>
        <end position="239"/>
    </location>
</feature>
<gene>
    <name evidence="2" type="ORF">GCM10022402_47960</name>
</gene>
<dbReference type="InterPro" id="IPR008030">
    <property type="entry name" value="NmrA-like"/>
</dbReference>
<dbReference type="EMBL" id="BAABDD010000045">
    <property type="protein sequence ID" value="GAA3765044.1"/>
    <property type="molecule type" value="Genomic_DNA"/>
</dbReference>